<dbReference type="OrthoDB" id="408940at2759"/>
<name>A0A9P1BJ97_9DINO</name>
<evidence type="ECO:0000313" key="1">
    <source>
        <dbReference type="EMBL" id="CAI3974337.1"/>
    </source>
</evidence>
<keyword evidence="3" id="KW-1185">Reference proteome</keyword>
<dbReference type="EMBL" id="CAMXCT030000128">
    <property type="protein sequence ID" value="CAL4761649.1"/>
    <property type="molecule type" value="Genomic_DNA"/>
</dbReference>
<reference evidence="2" key="2">
    <citation type="submission" date="2024-04" db="EMBL/GenBank/DDBJ databases">
        <authorList>
            <person name="Chen Y."/>
            <person name="Shah S."/>
            <person name="Dougan E. K."/>
            <person name="Thang M."/>
            <person name="Chan C."/>
        </authorList>
    </citation>
    <scope>NUCLEOTIDE SEQUENCE [LARGE SCALE GENOMIC DNA]</scope>
</reference>
<dbReference type="EMBL" id="CAMXCT020000128">
    <property type="protein sequence ID" value="CAL1127712.1"/>
    <property type="molecule type" value="Genomic_DNA"/>
</dbReference>
<reference evidence="1" key="1">
    <citation type="submission" date="2022-10" db="EMBL/GenBank/DDBJ databases">
        <authorList>
            <person name="Chen Y."/>
            <person name="Dougan E. K."/>
            <person name="Chan C."/>
            <person name="Rhodes N."/>
            <person name="Thang M."/>
        </authorList>
    </citation>
    <scope>NUCLEOTIDE SEQUENCE</scope>
</reference>
<protein>
    <submittedName>
        <fullName evidence="1">Uncharacterized protein</fullName>
    </submittedName>
</protein>
<accession>A0A9P1BJ97</accession>
<dbReference type="EMBL" id="CAMXCT010000128">
    <property type="protein sequence ID" value="CAI3974337.1"/>
    <property type="molecule type" value="Genomic_DNA"/>
</dbReference>
<gene>
    <name evidence="1" type="ORF">C1SCF055_LOCUS2749</name>
</gene>
<organism evidence="1">
    <name type="scientific">Cladocopium goreaui</name>
    <dbReference type="NCBI Taxonomy" id="2562237"/>
    <lineage>
        <taxon>Eukaryota</taxon>
        <taxon>Sar</taxon>
        <taxon>Alveolata</taxon>
        <taxon>Dinophyceae</taxon>
        <taxon>Suessiales</taxon>
        <taxon>Symbiodiniaceae</taxon>
        <taxon>Cladocopium</taxon>
    </lineage>
</organism>
<comment type="caution">
    <text evidence="1">The sequence shown here is derived from an EMBL/GenBank/DDBJ whole genome shotgun (WGS) entry which is preliminary data.</text>
</comment>
<dbReference type="AlphaFoldDB" id="A0A9P1BJ97"/>
<dbReference type="Proteomes" id="UP001152797">
    <property type="component" value="Unassembled WGS sequence"/>
</dbReference>
<evidence type="ECO:0000313" key="3">
    <source>
        <dbReference type="Proteomes" id="UP001152797"/>
    </source>
</evidence>
<proteinExistence type="predicted"/>
<sequence>MQRQPNPVRYHAAGMSGLRETQRTLEMRRGLNVSGLVSNDSHETQRTLGAQSLIGTRDQTIHYGIARGHDLRHLQVAQVTSFPGFMQRSLSESTLRRWPEAPPKSTTLRPPEVVATGDIRLRTALPPAGVKSETWDHPKICNWSAVKYNLVAEQATPIRSWDKTAFMALGYRDPTAPGVWLPSHAAEK</sequence>
<evidence type="ECO:0000313" key="2">
    <source>
        <dbReference type="EMBL" id="CAL1127712.1"/>
    </source>
</evidence>